<evidence type="ECO:0000313" key="2">
    <source>
        <dbReference type="Proteomes" id="UP001153076"/>
    </source>
</evidence>
<dbReference type="SUPFAM" id="SSF54001">
    <property type="entry name" value="Cysteine proteinases"/>
    <property type="match status" value="1"/>
</dbReference>
<comment type="caution">
    <text evidence="1">The sequence shown here is derived from an EMBL/GenBank/DDBJ whole genome shotgun (WGS) entry which is preliminary data.</text>
</comment>
<sequence length="559" mass="62221">MFPRIPYGATWSMQKYMEEVHGMGEYVWAETVWRILVEAIEEMQWKLEGPVSDVQINGFSLLIQVWFYKHTTRFVKHDKGRFPQLASWDNVDHGGRYDAFQLLEGIKDSKVIPMLCPREEEVLVPTVRSFMKTDGFRDYILDREVGVLSYEERLERVREELRAEKGKHVDTLRMSEFWKSRANELEARLKMCMAPSEAHDTWHQPGGDVGVHGREEDATCPTTAHIPGASSNSQNTPTRIVDAAAPLNGCHDVGQAPLCCEPHIQPSTTVEELDERPVDAAATPCREGKVSAQELAGEQQQPELVVGESGALLKTHIGEQVVNIDGLGPCTNEVYVAGDLAVEEGVIMTPTSLVANVERCTPSVAERQKEMKEGMKGADKPCASGDPCEGSVHLFVVDVQPISVGGPSIRPTVEELNKLKLMNVNLYLTAVLTLTEREENLQECLPKLMPGSWLRGLINVVPKPAWGQVFMPLLETSDGHWLLLVADLHECCFLVYDSLPSPVVKSVRELVDSAADGFDFDQACVVHYRDKCLLSFLQGQVCLPRSASHLLHWQGVCVA</sequence>
<dbReference type="OrthoDB" id="723791at2759"/>
<reference evidence="1" key="1">
    <citation type="submission" date="2022-04" db="EMBL/GenBank/DDBJ databases">
        <title>Carnegiea gigantea Genome sequencing and assembly v2.</title>
        <authorList>
            <person name="Copetti D."/>
            <person name="Sanderson M.J."/>
            <person name="Burquez A."/>
            <person name="Wojciechowski M.F."/>
        </authorList>
    </citation>
    <scope>NUCLEOTIDE SEQUENCE</scope>
    <source>
        <strain evidence="1">SGP5-SGP5p</strain>
        <tissue evidence="1">Aerial part</tissue>
    </source>
</reference>
<dbReference type="Gene3D" id="3.40.395.10">
    <property type="entry name" value="Adenoviral Proteinase, Chain A"/>
    <property type="match status" value="1"/>
</dbReference>
<gene>
    <name evidence="1" type="ORF">Cgig2_010273</name>
</gene>
<evidence type="ECO:0008006" key="3">
    <source>
        <dbReference type="Google" id="ProtNLM"/>
    </source>
</evidence>
<proteinExistence type="predicted"/>
<organism evidence="1 2">
    <name type="scientific">Carnegiea gigantea</name>
    <dbReference type="NCBI Taxonomy" id="171969"/>
    <lineage>
        <taxon>Eukaryota</taxon>
        <taxon>Viridiplantae</taxon>
        <taxon>Streptophyta</taxon>
        <taxon>Embryophyta</taxon>
        <taxon>Tracheophyta</taxon>
        <taxon>Spermatophyta</taxon>
        <taxon>Magnoliopsida</taxon>
        <taxon>eudicotyledons</taxon>
        <taxon>Gunneridae</taxon>
        <taxon>Pentapetalae</taxon>
        <taxon>Caryophyllales</taxon>
        <taxon>Cactineae</taxon>
        <taxon>Cactaceae</taxon>
        <taxon>Cactoideae</taxon>
        <taxon>Echinocereeae</taxon>
        <taxon>Carnegiea</taxon>
    </lineage>
</organism>
<dbReference type="Proteomes" id="UP001153076">
    <property type="component" value="Unassembled WGS sequence"/>
</dbReference>
<protein>
    <recommendedName>
        <fullName evidence="3">Ubiquitin-like protease family profile domain-containing protein</fullName>
    </recommendedName>
</protein>
<evidence type="ECO:0000313" key="1">
    <source>
        <dbReference type="EMBL" id="KAJ8429560.1"/>
    </source>
</evidence>
<accession>A0A9Q1JR88</accession>
<dbReference type="AlphaFoldDB" id="A0A9Q1JR88"/>
<name>A0A9Q1JR88_9CARY</name>
<dbReference type="InterPro" id="IPR038765">
    <property type="entry name" value="Papain-like_cys_pep_sf"/>
</dbReference>
<dbReference type="EMBL" id="JAKOGI010000884">
    <property type="protein sequence ID" value="KAJ8429560.1"/>
    <property type="molecule type" value="Genomic_DNA"/>
</dbReference>
<keyword evidence="2" id="KW-1185">Reference proteome</keyword>